<evidence type="ECO:0000313" key="2">
    <source>
        <dbReference type="Proteomes" id="UP000492821"/>
    </source>
</evidence>
<proteinExistence type="predicted"/>
<dbReference type="Pfam" id="PF00657">
    <property type="entry name" value="Lipase_GDSL"/>
    <property type="match status" value="1"/>
</dbReference>
<dbReference type="CDD" id="cd01846">
    <property type="entry name" value="fatty_acyltransferase_like"/>
    <property type="match status" value="1"/>
</dbReference>
<protein>
    <submittedName>
        <fullName evidence="3">SGNH_hydro domain-containing protein</fullName>
    </submittedName>
</protein>
<dbReference type="AlphaFoldDB" id="A0A7E4W305"/>
<dbReference type="WBParaSite" id="Pan_g5698.t1">
    <property type="protein sequence ID" value="Pan_g5698.t1"/>
    <property type="gene ID" value="Pan_g5698"/>
</dbReference>
<dbReference type="GO" id="GO:0016788">
    <property type="term" value="F:hydrolase activity, acting on ester bonds"/>
    <property type="evidence" value="ECO:0007669"/>
    <property type="project" value="InterPro"/>
</dbReference>
<dbReference type="Gene3D" id="3.40.50.1110">
    <property type="entry name" value="SGNH hydrolase"/>
    <property type="match status" value="1"/>
</dbReference>
<organism evidence="2 3">
    <name type="scientific">Panagrellus redivivus</name>
    <name type="common">Microworm</name>
    <dbReference type="NCBI Taxonomy" id="6233"/>
    <lineage>
        <taxon>Eukaryota</taxon>
        <taxon>Metazoa</taxon>
        <taxon>Ecdysozoa</taxon>
        <taxon>Nematoda</taxon>
        <taxon>Chromadorea</taxon>
        <taxon>Rhabditida</taxon>
        <taxon>Tylenchina</taxon>
        <taxon>Panagrolaimomorpha</taxon>
        <taxon>Panagrolaimoidea</taxon>
        <taxon>Panagrolaimidae</taxon>
        <taxon>Panagrellus</taxon>
    </lineage>
</organism>
<keyword evidence="2" id="KW-1185">Reference proteome</keyword>
<evidence type="ECO:0000313" key="3">
    <source>
        <dbReference type="WBParaSite" id="Pan_g5698.t1"/>
    </source>
</evidence>
<feature type="chain" id="PRO_5028843205" evidence="1">
    <location>
        <begin position="24"/>
        <end position="292"/>
    </location>
</feature>
<reference evidence="2" key="1">
    <citation type="journal article" date="2013" name="Genetics">
        <title>The draft genome and transcriptome of Panagrellus redivivus are shaped by the harsh demands of a free-living lifestyle.</title>
        <authorList>
            <person name="Srinivasan J."/>
            <person name="Dillman A.R."/>
            <person name="Macchietto M.G."/>
            <person name="Heikkinen L."/>
            <person name="Lakso M."/>
            <person name="Fracchia K.M."/>
            <person name="Antoshechkin I."/>
            <person name="Mortazavi A."/>
            <person name="Wong G."/>
            <person name="Sternberg P.W."/>
        </authorList>
    </citation>
    <scope>NUCLEOTIDE SEQUENCE [LARGE SCALE GENOMIC DNA]</scope>
    <source>
        <strain evidence="2">MT8872</strain>
    </source>
</reference>
<feature type="signal peptide" evidence="1">
    <location>
        <begin position="1"/>
        <end position="23"/>
    </location>
</feature>
<evidence type="ECO:0000256" key="1">
    <source>
        <dbReference type="SAM" id="SignalP"/>
    </source>
</evidence>
<accession>A0A7E4W305</accession>
<dbReference type="InterPro" id="IPR036514">
    <property type="entry name" value="SGNH_hydro_sf"/>
</dbReference>
<dbReference type="InterPro" id="IPR001087">
    <property type="entry name" value="GDSL"/>
</dbReference>
<keyword evidence="1" id="KW-0732">Signal</keyword>
<dbReference type="Proteomes" id="UP000492821">
    <property type="component" value="Unassembled WGS sequence"/>
</dbReference>
<sequence length="292" mass="32635">MLLRRYPDSLWLLILSFCSSVFGGSSIHVHHYPHTVSCSMLVVFGDGLSDDGAEISTEESHGFLRNSNGPVWPEYLKQLLGCDKYINYAYSGARSDLNNFYFENWSGIQWQIDQFLSRRGRSPSKDAIIVLQTGGLIDLFSGESNSSSIIANLKATLNELAASRSIGEATLVLMNLPDLSSAPGLRFAEDGAQIRENFGVSIAQINMQIRSIALDFSRLKDPKSNLNIRLFDLNTALFRATAPLNTTEPFSYQKPETKAKDLNRYAYHDLWHPTTAVHFEIAKDIVTFLEDA</sequence>
<name>A0A7E4W305_PANRE</name>
<reference evidence="3" key="2">
    <citation type="submission" date="2020-10" db="UniProtKB">
        <authorList>
            <consortium name="WormBaseParasite"/>
        </authorList>
    </citation>
    <scope>IDENTIFICATION</scope>
</reference>
<dbReference type="SUPFAM" id="SSF52266">
    <property type="entry name" value="SGNH hydrolase"/>
    <property type="match status" value="1"/>
</dbReference>